<comment type="caution">
    <text evidence="11">The sequence shown here is derived from an EMBL/GenBank/DDBJ whole genome shotgun (WGS) entry which is preliminary data.</text>
</comment>
<dbReference type="PANTHER" id="PTHR21064">
    <property type="entry name" value="AMINOGLYCOSIDE PHOSPHOTRANSFERASE DOMAIN-CONTAINING PROTEIN-RELATED"/>
    <property type="match status" value="1"/>
</dbReference>
<dbReference type="OMA" id="FYDTFDC"/>
<dbReference type="SUPFAM" id="SSF56112">
    <property type="entry name" value="Protein kinase-like (PK-like)"/>
    <property type="match status" value="1"/>
</dbReference>
<dbReference type="Proteomes" id="UP000198287">
    <property type="component" value="Unassembled WGS sequence"/>
</dbReference>
<evidence type="ECO:0000256" key="4">
    <source>
        <dbReference type="ARBA" id="ARBA00022679"/>
    </source>
</evidence>
<dbReference type="Pfam" id="PF01636">
    <property type="entry name" value="APH"/>
    <property type="match status" value="1"/>
</dbReference>
<evidence type="ECO:0000256" key="8">
    <source>
        <dbReference type="ARBA" id="ARBA00038873"/>
    </source>
</evidence>
<evidence type="ECO:0000256" key="3">
    <source>
        <dbReference type="ARBA" id="ARBA00022490"/>
    </source>
</evidence>
<dbReference type="FunFam" id="3.90.1200.10:FF:000007">
    <property type="entry name" value="hydroxylysine kinase isoform X1"/>
    <property type="match status" value="1"/>
</dbReference>
<accession>A0A226EUA7</accession>
<dbReference type="OrthoDB" id="9973935at2759"/>
<dbReference type="Gene3D" id="3.90.1200.10">
    <property type="match status" value="1"/>
</dbReference>
<dbReference type="InterPro" id="IPR002575">
    <property type="entry name" value="Aminoglycoside_PTrfase"/>
</dbReference>
<keyword evidence="3" id="KW-0963">Cytoplasm</keyword>
<evidence type="ECO:0000259" key="10">
    <source>
        <dbReference type="Pfam" id="PF01636"/>
    </source>
</evidence>
<proteinExistence type="inferred from homology"/>
<evidence type="ECO:0000256" key="2">
    <source>
        <dbReference type="ARBA" id="ARBA00006219"/>
    </source>
</evidence>
<comment type="catalytic activity">
    <reaction evidence="6">
        <text>(5R)-5-hydroxy-L-lysine + GTP = (5R)-5-phosphooxy-L-lysine + GDP + H(+)</text>
        <dbReference type="Rhea" id="RHEA:19049"/>
        <dbReference type="ChEBI" id="CHEBI:15378"/>
        <dbReference type="ChEBI" id="CHEBI:37565"/>
        <dbReference type="ChEBI" id="CHEBI:57882"/>
        <dbReference type="ChEBI" id="CHEBI:58189"/>
        <dbReference type="ChEBI" id="CHEBI:58357"/>
        <dbReference type="EC" id="2.7.1.81"/>
    </reaction>
</comment>
<evidence type="ECO:0000256" key="7">
    <source>
        <dbReference type="ARBA" id="ARBA00037368"/>
    </source>
</evidence>
<dbReference type="AlphaFoldDB" id="A0A226EUA7"/>
<evidence type="ECO:0000256" key="6">
    <source>
        <dbReference type="ARBA" id="ARBA00036820"/>
    </source>
</evidence>
<evidence type="ECO:0000256" key="1">
    <source>
        <dbReference type="ARBA" id="ARBA00004496"/>
    </source>
</evidence>
<dbReference type="PANTHER" id="PTHR21064:SF1">
    <property type="entry name" value="HYDROXYLYSINE KINASE"/>
    <property type="match status" value="1"/>
</dbReference>
<organism evidence="11 12">
    <name type="scientific">Folsomia candida</name>
    <name type="common">Springtail</name>
    <dbReference type="NCBI Taxonomy" id="158441"/>
    <lineage>
        <taxon>Eukaryota</taxon>
        <taxon>Metazoa</taxon>
        <taxon>Ecdysozoa</taxon>
        <taxon>Arthropoda</taxon>
        <taxon>Hexapoda</taxon>
        <taxon>Collembola</taxon>
        <taxon>Entomobryomorpha</taxon>
        <taxon>Isotomoidea</taxon>
        <taxon>Isotomidae</taxon>
        <taxon>Proisotominae</taxon>
        <taxon>Folsomia</taxon>
    </lineage>
</organism>
<comment type="subcellular location">
    <subcellularLocation>
        <location evidence="1">Cytoplasm</location>
    </subcellularLocation>
</comment>
<sequence length="374" mass="42843">MSSSPVPELKPGQTIRPVVSMNQAREMIQTYFGLEADNFKEFNSYDDKNFYCEIGKPFKKYNLKVLNSMDSKKTAHVEAEHGIMFYLSSNSINCPVPHKTVDGETYKVVSIPREDVENENSETATNAMHLVRLLSYVEGQIMYHVLISEKLLYKTGLYIAEVEELLKACEYPVLKTHTTLWMMSEVMQLQKFVYCIKKESDKFNLVQSVLKGYKENIEPILDSLEKGVLHGDYNEQNILVLPSQVDKDDYDISGIIDFGDTHWGPYIFELAITVCYMMLESMRCKIVDPFDAVGHVVAGYCKIRKVPDSELKLMRTLVSCRLCQSLVMGAYSSSQDPDNKYILTTASRGWTLLEQVWNEKSDDQVFAMCKKYLS</sequence>
<evidence type="ECO:0000256" key="5">
    <source>
        <dbReference type="ARBA" id="ARBA00022777"/>
    </source>
</evidence>
<reference evidence="11 12" key="1">
    <citation type="submission" date="2015-12" db="EMBL/GenBank/DDBJ databases">
        <title>The genome of Folsomia candida.</title>
        <authorList>
            <person name="Faddeeva A."/>
            <person name="Derks M.F."/>
            <person name="Anvar Y."/>
            <person name="Smit S."/>
            <person name="Van Straalen N."/>
            <person name="Roelofs D."/>
        </authorList>
    </citation>
    <scope>NUCLEOTIDE SEQUENCE [LARGE SCALE GENOMIC DNA]</scope>
    <source>
        <strain evidence="11 12">VU population</strain>
        <tissue evidence="11">Whole body</tissue>
    </source>
</reference>
<dbReference type="InterPro" id="IPR050249">
    <property type="entry name" value="Pseudomonas-type_ThrB"/>
</dbReference>
<dbReference type="InterPro" id="IPR011009">
    <property type="entry name" value="Kinase-like_dom_sf"/>
</dbReference>
<keyword evidence="5 11" id="KW-0418">Kinase</keyword>
<gene>
    <name evidence="11" type="ORF">Fcan01_04487</name>
</gene>
<evidence type="ECO:0000256" key="9">
    <source>
        <dbReference type="ARBA" id="ARBA00040505"/>
    </source>
</evidence>
<dbReference type="GO" id="GO:0047992">
    <property type="term" value="F:hydroxylysine kinase activity"/>
    <property type="evidence" value="ECO:0007669"/>
    <property type="project" value="UniProtKB-EC"/>
</dbReference>
<evidence type="ECO:0000313" key="12">
    <source>
        <dbReference type="Proteomes" id="UP000198287"/>
    </source>
</evidence>
<keyword evidence="12" id="KW-1185">Reference proteome</keyword>
<feature type="domain" description="Aminoglycoside phosphotransferase" evidence="10">
    <location>
        <begin position="41"/>
        <end position="274"/>
    </location>
</feature>
<comment type="function">
    <text evidence="7">Catalyzes the GTP-dependent phosphorylation of 5-hydroxy-L-lysine.</text>
</comment>
<dbReference type="GO" id="GO:0005737">
    <property type="term" value="C:cytoplasm"/>
    <property type="evidence" value="ECO:0007669"/>
    <property type="project" value="UniProtKB-SubCell"/>
</dbReference>
<dbReference type="EC" id="2.7.1.81" evidence="8"/>
<comment type="similarity">
    <text evidence="2">Belongs to the aminoglycoside phosphotransferase family.</text>
</comment>
<protein>
    <recommendedName>
        <fullName evidence="9">Hydroxylysine kinase</fullName>
        <ecNumber evidence="8">2.7.1.81</ecNumber>
    </recommendedName>
</protein>
<dbReference type="Gene3D" id="3.30.200.20">
    <property type="entry name" value="Phosphorylase Kinase, domain 1"/>
    <property type="match status" value="1"/>
</dbReference>
<dbReference type="STRING" id="158441.A0A226EUA7"/>
<keyword evidence="4" id="KW-0808">Transferase</keyword>
<evidence type="ECO:0000313" key="11">
    <source>
        <dbReference type="EMBL" id="OXA61109.1"/>
    </source>
</evidence>
<dbReference type="EMBL" id="LNIX01000002">
    <property type="protein sequence ID" value="OXA61109.1"/>
    <property type="molecule type" value="Genomic_DNA"/>
</dbReference>
<name>A0A226EUA7_FOLCA</name>